<sequence length="323" mass="37325">MVLTFRLHHFTSSDPPQKTFGVHPNWITVYLLIRNETKLGMSTGIREPKLTAMDAMIDKLTGAIFIFQIVVVIVLGIAGNVWKDTEARKLWYVQYPNESPWYEWVVIPLRFERLCSIMIPISIKHWFNYFSLLSLQHMNHFELPWEDTRHSRPWEGFKFGKIGLRSLSHFSIIIGNDCWVVREVSDVGGVEEAQVLTRKSCWEVYGRRESEGESTAAKFWVFGEDDEGERGRERESRAIGGVLEVKWRGVKSMTHFSTGLEESEQEIAKDPVSHPNKCNTKEYVDKEQKITTFPLGSKIKFVDAASQNLPITIPPRMKDIRYG</sequence>
<feature type="transmembrane region" description="Helical" evidence="1">
    <location>
        <begin position="60"/>
        <end position="82"/>
    </location>
</feature>
<dbReference type="EMBL" id="JACBKZ010000006">
    <property type="protein sequence ID" value="KAF5949052.1"/>
    <property type="molecule type" value="Genomic_DNA"/>
</dbReference>
<dbReference type="GO" id="GO:0045332">
    <property type="term" value="P:phospholipid translocation"/>
    <property type="evidence" value="ECO:0007669"/>
    <property type="project" value="TreeGrafter"/>
</dbReference>
<reference evidence="3" key="1">
    <citation type="journal article" date="2020" name="Nat. Commun.">
        <title>Genome assembly of wild tea tree DASZ reveals pedigree and selection history of tea varieties.</title>
        <authorList>
            <person name="Zhang W."/>
            <person name="Zhang Y."/>
            <person name="Qiu H."/>
            <person name="Guo Y."/>
            <person name="Wan H."/>
            <person name="Zhang X."/>
            <person name="Scossa F."/>
            <person name="Alseekh S."/>
            <person name="Zhang Q."/>
            <person name="Wang P."/>
            <person name="Xu L."/>
            <person name="Schmidt M.H."/>
            <person name="Jia X."/>
            <person name="Li D."/>
            <person name="Zhu A."/>
            <person name="Guo F."/>
            <person name="Chen W."/>
            <person name="Ni D."/>
            <person name="Usadel B."/>
            <person name="Fernie A.R."/>
            <person name="Wen W."/>
        </authorList>
    </citation>
    <scope>NUCLEOTIDE SEQUENCE [LARGE SCALE GENOMIC DNA]</scope>
    <source>
        <strain evidence="3">cv. G240</strain>
    </source>
</reference>
<keyword evidence="3" id="KW-1185">Reference proteome</keyword>
<organism evidence="2 3">
    <name type="scientific">Camellia sinensis</name>
    <name type="common">Tea plant</name>
    <name type="synonym">Thea sinensis</name>
    <dbReference type="NCBI Taxonomy" id="4442"/>
    <lineage>
        <taxon>Eukaryota</taxon>
        <taxon>Viridiplantae</taxon>
        <taxon>Streptophyta</taxon>
        <taxon>Embryophyta</taxon>
        <taxon>Tracheophyta</taxon>
        <taxon>Spermatophyta</taxon>
        <taxon>Magnoliopsida</taxon>
        <taxon>eudicotyledons</taxon>
        <taxon>Gunneridae</taxon>
        <taxon>Pentapetalae</taxon>
        <taxon>asterids</taxon>
        <taxon>Ericales</taxon>
        <taxon>Theaceae</taxon>
        <taxon>Camellia</taxon>
    </lineage>
</organism>
<dbReference type="PANTHER" id="PTHR24092:SF19">
    <property type="entry name" value="PHOSPHOLIPID-TRANSPORTING ATPASE"/>
    <property type="match status" value="1"/>
</dbReference>
<dbReference type="GO" id="GO:0140326">
    <property type="term" value="F:ATPase-coupled intramembrane lipid transporter activity"/>
    <property type="evidence" value="ECO:0007669"/>
    <property type="project" value="TreeGrafter"/>
</dbReference>
<keyword evidence="1" id="KW-1133">Transmembrane helix</keyword>
<keyword evidence="1" id="KW-0812">Transmembrane</keyword>
<gene>
    <name evidence="2" type="ORF">HYC85_015009</name>
</gene>
<evidence type="ECO:0000313" key="2">
    <source>
        <dbReference type="EMBL" id="KAF5949052.1"/>
    </source>
</evidence>
<evidence type="ECO:0000313" key="3">
    <source>
        <dbReference type="Proteomes" id="UP000593564"/>
    </source>
</evidence>
<reference evidence="2 3" key="2">
    <citation type="submission" date="2020-07" db="EMBL/GenBank/DDBJ databases">
        <title>Genome assembly of wild tea tree DASZ reveals pedigree and selection history of tea varieties.</title>
        <authorList>
            <person name="Zhang W."/>
        </authorList>
    </citation>
    <scope>NUCLEOTIDE SEQUENCE [LARGE SCALE GENOMIC DNA]</scope>
    <source>
        <strain evidence="3">cv. G240</strain>
        <tissue evidence="2">Leaf</tissue>
    </source>
</reference>
<dbReference type="GO" id="GO:0005886">
    <property type="term" value="C:plasma membrane"/>
    <property type="evidence" value="ECO:0007669"/>
    <property type="project" value="TreeGrafter"/>
</dbReference>
<protein>
    <submittedName>
        <fullName evidence="2">Uncharacterized protein</fullName>
    </submittedName>
</protein>
<dbReference type="AlphaFoldDB" id="A0A7J7H7X9"/>
<evidence type="ECO:0000256" key="1">
    <source>
        <dbReference type="SAM" id="Phobius"/>
    </source>
</evidence>
<proteinExistence type="predicted"/>
<name>A0A7J7H7X9_CAMSI</name>
<comment type="caution">
    <text evidence="2">The sequence shown here is derived from an EMBL/GenBank/DDBJ whole genome shotgun (WGS) entry which is preliminary data.</text>
</comment>
<dbReference type="Proteomes" id="UP000593564">
    <property type="component" value="Unassembled WGS sequence"/>
</dbReference>
<keyword evidence="1" id="KW-0472">Membrane</keyword>
<dbReference type="PANTHER" id="PTHR24092">
    <property type="entry name" value="PROBABLE PHOSPHOLIPID-TRANSPORTING ATPASE"/>
    <property type="match status" value="1"/>
</dbReference>
<accession>A0A7J7H7X9</accession>